<protein>
    <submittedName>
        <fullName evidence="2">Uncharacterized protein</fullName>
    </submittedName>
</protein>
<dbReference type="EMBL" id="CP090895">
    <property type="protein sequence ID" value="ULT91798.1"/>
    <property type="molecule type" value="Genomic_DNA"/>
</dbReference>
<gene>
    <name evidence="2" type="ORF">L3Y34_009460</name>
</gene>
<reference evidence="2 3" key="1">
    <citation type="submission" date="2022-02" db="EMBL/GenBank/DDBJ databases">
        <title>Chromosome-level reference genomes for two strains of Caenorhabditis briggsae: an improved platform for comparative genomics.</title>
        <authorList>
            <person name="Stevens L."/>
            <person name="Andersen E.C."/>
        </authorList>
    </citation>
    <scope>NUCLEOTIDE SEQUENCE [LARGE SCALE GENOMIC DNA]</scope>
    <source>
        <strain evidence="2">QX1410_ONT</strain>
        <tissue evidence="2">Whole-organism</tissue>
    </source>
</reference>
<organism evidence="2 3">
    <name type="scientific">Caenorhabditis briggsae</name>
    <dbReference type="NCBI Taxonomy" id="6238"/>
    <lineage>
        <taxon>Eukaryota</taxon>
        <taxon>Metazoa</taxon>
        <taxon>Ecdysozoa</taxon>
        <taxon>Nematoda</taxon>
        <taxon>Chromadorea</taxon>
        <taxon>Rhabditida</taxon>
        <taxon>Rhabditina</taxon>
        <taxon>Rhabditomorpha</taxon>
        <taxon>Rhabditoidea</taxon>
        <taxon>Rhabditidae</taxon>
        <taxon>Peloderinae</taxon>
        <taxon>Caenorhabditis</taxon>
    </lineage>
</organism>
<dbReference type="AlphaFoldDB" id="A0AAE9A5D6"/>
<feature type="region of interest" description="Disordered" evidence="1">
    <location>
        <begin position="88"/>
        <end position="148"/>
    </location>
</feature>
<feature type="compositionally biased region" description="Basic and acidic residues" evidence="1">
    <location>
        <begin position="100"/>
        <end position="148"/>
    </location>
</feature>
<sequence>MDYVTRKARNDCAFCGRNHYSDNCGKVVEPMDREVALQRIGRCRKCLTLPQYNCGPKCGREVCRYCHIGTDHHYSLCPTPRVVFRRPADYATRRRSPSPDQRRRNSPDEYFTRRDDGPSTSRGYDEPRRRRDNSRDHSRRRDESHDER</sequence>
<proteinExistence type="predicted"/>
<name>A0AAE9A5D6_CAEBR</name>
<dbReference type="Proteomes" id="UP000827892">
    <property type="component" value="Chromosome V"/>
</dbReference>
<evidence type="ECO:0000256" key="1">
    <source>
        <dbReference type="SAM" id="MobiDB-lite"/>
    </source>
</evidence>
<evidence type="ECO:0000313" key="3">
    <source>
        <dbReference type="Proteomes" id="UP000827892"/>
    </source>
</evidence>
<accession>A0AAE9A5D6</accession>
<evidence type="ECO:0000313" key="2">
    <source>
        <dbReference type="EMBL" id="ULT91798.1"/>
    </source>
</evidence>